<sequence>MHLNIPQKHSSNLRQLSTYLYWCIFGIFGPELVIWTAWRQLLSAWAFRNELRNLKVASSQCTIAHGFYAVMGGFVIDLDDRNDTVKSSFANGIQRLSLTPKGLLLLAQCGHLPEVSQEEILDKSKVDELGKLLACTQVTWMIVQVCTRLALQLPITTLEVTAVSHVLCALVLYALWWHKPRKVDSATQLVGDWVKPLAAFMLMCSRESQGQMLPGFQLEGENSEMAGLRLLPNDDSQGSDLAQPGRYKFERKPNHSNHLRNSSTHMSSEEVRTPILDGTTDGTTEERWKLALSAIEQYPAVRNLLRKPSSEHSRRYQIALANYPEMPEKCRVRAYAEEVVSTDEDWQECDTHHFVSSTASNWPHDGLLRTTSGLWIGTCLWLVSFAFSGIHVAAWHAPFPTRVEAWLWRSTSLYVAFSGLLWASIHVLASLSARVWWEWYNIMSGDASRWLKVSLGLVCGVCGLAYLFARAYLIIESFMSLRRLPVAAYIVPEWTLGVPHIA</sequence>
<feature type="transmembrane region" description="Helical" evidence="2">
    <location>
        <begin position="374"/>
        <end position="394"/>
    </location>
</feature>
<dbReference type="PANTHER" id="PTHR35043:SF7">
    <property type="entry name" value="TRANSCRIPTION FACTOR DOMAIN-CONTAINING PROTEIN"/>
    <property type="match status" value="1"/>
</dbReference>
<evidence type="ECO:0000256" key="1">
    <source>
        <dbReference type="SAM" id="MobiDB-lite"/>
    </source>
</evidence>
<comment type="caution">
    <text evidence="3">The sequence shown here is derived from an EMBL/GenBank/DDBJ whole genome shotgun (WGS) entry which is preliminary data.</text>
</comment>
<dbReference type="Proteomes" id="UP000803884">
    <property type="component" value="Unassembled WGS sequence"/>
</dbReference>
<feature type="transmembrane region" description="Helical" evidence="2">
    <location>
        <begin position="414"/>
        <end position="437"/>
    </location>
</feature>
<feature type="transmembrane region" description="Helical" evidence="2">
    <location>
        <begin position="449"/>
        <end position="475"/>
    </location>
</feature>
<organism evidence="3 4">
    <name type="scientific">Cladosporium halotolerans</name>
    <dbReference type="NCBI Taxonomy" id="1052096"/>
    <lineage>
        <taxon>Eukaryota</taxon>
        <taxon>Fungi</taxon>
        <taxon>Dikarya</taxon>
        <taxon>Ascomycota</taxon>
        <taxon>Pezizomycotina</taxon>
        <taxon>Dothideomycetes</taxon>
        <taxon>Dothideomycetidae</taxon>
        <taxon>Cladosporiales</taxon>
        <taxon>Cladosporiaceae</taxon>
        <taxon>Cladosporium</taxon>
    </lineage>
</organism>
<reference evidence="3 4" key="1">
    <citation type="journal article" date="2020" name="Microbiol. Resour. Announc.">
        <title>Draft Genome Sequence of a Cladosporium Species Isolated from the Mesophotic Ascidian Didemnum maculosum.</title>
        <authorList>
            <person name="Gioti A."/>
            <person name="Siaperas R."/>
            <person name="Nikolaivits E."/>
            <person name="Le Goff G."/>
            <person name="Ouazzani J."/>
            <person name="Kotoulas G."/>
            <person name="Topakas E."/>
        </authorList>
    </citation>
    <scope>NUCLEOTIDE SEQUENCE [LARGE SCALE GENOMIC DNA]</scope>
    <source>
        <strain evidence="3 4">TM138-S3</strain>
    </source>
</reference>
<name>A0AB34KXC5_9PEZI</name>
<gene>
    <name evidence="3" type="ORF">WHR41_01654</name>
</gene>
<dbReference type="GeneID" id="96003098"/>
<feature type="region of interest" description="Disordered" evidence="1">
    <location>
        <begin position="232"/>
        <end position="280"/>
    </location>
</feature>
<keyword evidence="2" id="KW-0472">Membrane</keyword>
<feature type="transmembrane region" description="Helical" evidence="2">
    <location>
        <begin position="157"/>
        <end position="176"/>
    </location>
</feature>
<keyword evidence="2" id="KW-1133">Transmembrane helix</keyword>
<dbReference type="RefSeq" id="XP_069232829.1">
    <property type="nucleotide sequence ID" value="XM_069370260.1"/>
</dbReference>
<protein>
    <submittedName>
        <fullName evidence="3">Uncharacterized protein</fullName>
    </submittedName>
</protein>
<proteinExistence type="predicted"/>
<feature type="transmembrane region" description="Helical" evidence="2">
    <location>
        <begin position="19"/>
        <end position="38"/>
    </location>
</feature>
<keyword evidence="2" id="KW-0812">Transmembrane</keyword>
<accession>A0AB34KXC5</accession>
<dbReference type="AlphaFoldDB" id="A0AB34KXC5"/>
<keyword evidence="4" id="KW-1185">Reference proteome</keyword>
<evidence type="ECO:0000313" key="4">
    <source>
        <dbReference type="Proteomes" id="UP000803884"/>
    </source>
</evidence>
<dbReference type="EMBL" id="JAAQHG020000004">
    <property type="protein sequence ID" value="KAL1589724.1"/>
    <property type="molecule type" value="Genomic_DNA"/>
</dbReference>
<evidence type="ECO:0000256" key="2">
    <source>
        <dbReference type="SAM" id="Phobius"/>
    </source>
</evidence>
<evidence type="ECO:0000313" key="3">
    <source>
        <dbReference type="EMBL" id="KAL1589724.1"/>
    </source>
</evidence>
<dbReference type="PANTHER" id="PTHR35043">
    <property type="entry name" value="TRANSCRIPTION FACTOR DOMAIN-CONTAINING PROTEIN"/>
    <property type="match status" value="1"/>
</dbReference>